<dbReference type="PANTHER" id="PTHR21137">
    <property type="entry name" value="ODORANT RECEPTOR"/>
    <property type="match status" value="1"/>
</dbReference>
<feature type="transmembrane region" description="Helical" evidence="10">
    <location>
        <begin position="289"/>
        <end position="312"/>
    </location>
</feature>
<evidence type="ECO:0000256" key="9">
    <source>
        <dbReference type="ARBA" id="ARBA00023224"/>
    </source>
</evidence>
<feature type="transmembrane region" description="Helical" evidence="10">
    <location>
        <begin position="263"/>
        <end position="283"/>
    </location>
</feature>
<accession>A0A182WQW1</accession>
<evidence type="ECO:0000256" key="3">
    <source>
        <dbReference type="ARBA" id="ARBA00022606"/>
    </source>
</evidence>
<evidence type="ECO:0000256" key="2">
    <source>
        <dbReference type="ARBA" id="ARBA00022475"/>
    </source>
</evidence>
<feature type="transmembrane region" description="Helical" evidence="10">
    <location>
        <begin position="130"/>
        <end position="152"/>
    </location>
</feature>
<dbReference type="InterPro" id="IPR004117">
    <property type="entry name" value="7tm6_olfct_rcpt"/>
</dbReference>
<dbReference type="STRING" id="112268.A0A182WQW1"/>
<evidence type="ECO:0000313" key="11">
    <source>
        <dbReference type="EnsemblMetazoa" id="AMIN015597-PA"/>
    </source>
</evidence>
<reference evidence="11" key="2">
    <citation type="submission" date="2020-05" db="UniProtKB">
        <authorList>
            <consortium name="EnsemblMetazoa"/>
        </authorList>
    </citation>
    <scope>IDENTIFICATION</scope>
    <source>
        <strain evidence="11">MINIMUS1</strain>
    </source>
</reference>
<dbReference type="Proteomes" id="UP000075920">
    <property type="component" value="Unassembled WGS sequence"/>
</dbReference>
<dbReference type="GO" id="GO:0004984">
    <property type="term" value="F:olfactory receptor activity"/>
    <property type="evidence" value="ECO:0007669"/>
    <property type="project" value="InterPro"/>
</dbReference>
<sequence length="382" mass="43981">MDEHPIVVFDRLIKRQRLLLKFIGVDTYDREFHVHGLTIMVVCLASFFFVVSLYDLFLFKHDAFNFVYVLITIFFATIGIGRLSVFLWYRNVLPDLLAETYYTYEMARDDEREQSILSWYTKLFQRAVNAYALTFIGTSIVAGFLPLGVYLLSGERVLPYGVVLPFVDPSSQMGYELNYLYQVSCIIWTPPGLVASECMMFALVLNICIQYDILSVQLLDLDELIRSRDPMREILIAQKLRSILQGQKRLVSYISRIEDTHNLVAGVEVLSVGLQIVITLFVLQFSLWIPGLVVIPVFSLQLFLFCLLGTIIEDKGVKFSAGVYNLTWNELSLRDQHIFRLLLLSSQRTKTLTCGGMTPICLNLFVNMSQKFYSIFMMLRSM</sequence>
<keyword evidence="4 10" id="KW-0812">Transmembrane</keyword>
<name>A0A182WQW1_9DIPT</name>
<reference evidence="12" key="1">
    <citation type="submission" date="2013-03" db="EMBL/GenBank/DDBJ databases">
        <title>The Genome Sequence of Anopheles minimus MINIMUS1.</title>
        <authorList>
            <consortium name="The Broad Institute Genomics Platform"/>
            <person name="Neafsey D.E."/>
            <person name="Walton C."/>
            <person name="Walker B."/>
            <person name="Young S.K."/>
            <person name="Zeng Q."/>
            <person name="Gargeya S."/>
            <person name="Fitzgerald M."/>
            <person name="Haas B."/>
            <person name="Abouelleil A."/>
            <person name="Allen A.W."/>
            <person name="Alvarado L."/>
            <person name="Arachchi H.M."/>
            <person name="Berlin A.M."/>
            <person name="Chapman S.B."/>
            <person name="Gainer-Dewar J."/>
            <person name="Goldberg J."/>
            <person name="Griggs A."/>
            <person name="Gujja S."/>
            <person name="Hansen M."/>
            <person name="Howarth C."/>
            <person name="Imamovic A."/>
            <person name="Ireland A."/>
            <person name="Larimer J."/>
            <person name="McCowan C."/>
            <person name="Murphy C."/>
            <person name="Pearson M."/>
            <person name="Poon T.W."/>
            <person name="Priest M."/>
            <person name="Roberts A."/>
            <person name="Saif S."/>
            <person name="Shea T."/>
            <person name="Sisk P."/>
            <person name="Sykes S."/>
            <person name="Wortman J."/>
            <person name="Nusbaum C."/>
            <person name="Birren B."/>
        </authorList>
    </citation>
    <scope>NUCLEOTIDE SEQUENCE [LARGE SCALE GENOMIC DNA]</scope>
    <source>
        <strain evidence="12">MINIMUS1</strain>
    </source>
</reference>
<comment type="subcellular location">
    <subcellularLocation>
        <location evidence="1">Cell membrane</location>
        <topology evidence="1">Multi-pass membrane protein</topology>
    </subcellularLocation>
</comment>
<dbReference type="EnsemblMetazoa" id="AMIN015597-RA">
    <property type="protein sequence ID" value="AMIN015597-PA"/>
    <property type="gene ID" value="AMIN015597"/>
</dbReference>
<keyword evidence="8" id="KW-0675">Receptor</keyword>
<evidence type="ECO:0000256" key="7">
    <source>
        <dbReference type="ARBA" id="ARBA00023136"/>
    </source>
</evidence>
<keyword evidence="12" id="KW-1185">Reference proteome</keyword>
<organism evidence="11 12">
    <name type="scientific">Anopheles minimus</name>
    <dbReference type="NCBI Taxonomy" id="112268"/>
    <lineage>
        <taxon>Eukaryota</taxon>
        <taxon>Metazoa</taxon>
        <taxon>Ecdysozoa</taxon>
        <taxon>Arthropoda</taxon>
        <taxon>Hexapoda</taxon>
        <taxon>Insecta</taxon>
        <taxon>Pterygota</taxon>
        <taxon>Neoptera</taxon>
        <taxon>Endopterygota</taxon>
        <taxon>Diptera</taxon>
        <taxon>Nematocera</taxon>
        <taxon>Culicoidea</taxon>
        <taxon>Culicidae</taxon>
        <taxon>Anophelinae</taxon>
        <taxon>Anopheles</taxon>
    </lineage>
</organism>
<keyword evidence="6 10" id="KW-1133">Transmembrane helix</keyword>
<keyword evidence="7 10" id="KW-0472">Membrane</keyword>
<keyword evidence="5" id="KW-0552">Olfaction</keyword>
<protein>
    <submittedName>
        <fullName evidence="11">Uncharacterized protein</fullName>
    </submittedName>
</protein>
<evidence type="ECO:0000256" key="4">
    <source>
        <dbReference type="ARBA" id="ARBA00022692"/>
    </source>
</evidence>
<evidence type="ECO:0000256" key="8">
    <source>
        <dbReference type="ARBA" id="ARBA00023170"/>
    </source>
</evidence>
<evidence type="ECO:0000313" key="12">
    <source>
        <dbReference type="Proteomes" id="UP000075920"/>
    </source>
</evidence>
<evidence type="ECO:0000256" key="6">
    <source>
        <dbReference type="ARBA" id="ARBA00022989"/>
    </source>
</evidence>
<dbReference type="GO" id="GO:0005549">
    <property type="term" value="F:odorant binding"/>
    <property type="evidence" value="ECO:0007669"/>
    <property type="project" value="InterPro"/>
</dbReference>
<dbReference type="VEuPathDB" id="VectorBase:AMIN015597"/>
<keyword evidence="3" id="KW-0716">Sensory transduction</keyword>
<keyword evidence="2" id="KW-1003">Cell membrane</keyword>
<dbReference type="AlphaFoldDB" id="A0A182WQW1"/>
<dbReference type="GO" id="GO:0007165">
    <property type="term" value="P:signal transduction"/>
    <property type="evidence" value="ECO:0007669"/>
    <property type="project" value="UniProtKB-KW"/>
</dbReference>
<evidence type="ECO:0000256" key="10">
    <source>
        <dbReference type="SAM" id="Phobius"/>
    </source>
</evidence>
<feature type="transmembrane region" description="Helical" evidence="10">
    <location>
        <begin position="66"/>
        <end position="89"/>
    </location>
</feature>
<proteinExistence type="predicted"/>
<keyword evidence="9" id="KW-0807">Transducer</keyword>
<dbReference type="Pfam" id="PF02949">
    <property type="entry name" value="7tm_6"/>
    <property type="match status" value="1"/>
</dbReference>
<evidence type="ECO:0000256" key="1">
    <source>
        <dbReference type="ARBA" id="ARBA00004651"/>
    </source>
</evidence>
<evidence type="ECO:0000256" key="5">
    <source>
        <dbReference type="ARBA" id="ARBA00022725"/>
    </source>
</evidence>
<dbReference type="GO" id="GO:0005886">
    <property type="term" value="C:plasma membrane"/>
    <property type="evidence" value="ECO:0007669"/>
    <property type="project" value="UniProtKB-SubCell"/>
</dbReference>
<dbReference type="PANTHER" id="PTHR21137:SF35">
    <property type="entry name" value="ODORANT RECEPTOR 19A-RELATED"/>
    <property type="match status" value="1"/>
</dbReference>
<feature type="transmembrane region" description="Helical" evidence="10">
    <location>
        <begin position="32"/>
        <end position="54"/>
    </location>
</feature>